<accession>A0A9X1Y1V7</accession>
<dbReference type="RefSeq" id="WP_248552211.1">
    <property type="nucleotide sequence ID" value="NZ_JALPRK010000011.1"/>
</dbReference>
<reference evidence="2" key="1">
    <citation type="submission" date="2022-04" db="EMBL/GenBank/DDBJ databases">
        <authorList>
            <person name="Seo M.-J."/>
        </authorList>
    </citation>
    <scope>NUCLEOTIDE SEQUENCE</scope>
    <source>
        <strain evidence="2">MBLB2552</strain>
    </source>
</reference>
<dbReference type="EMBL" id="JALPRK010000011">
    <property type="protein sequence ID" value="MCK8488126.1"/>
    <property type="molecule type" value="Genomic_DNA"/>
</dbReference>
<keyword evidence="3" id="KW-1185">Reference proteome</keyword>
<feature type="compositionally biased region" description="Low complexity" evidence="1">
    <location>
        <begin position="15"/>
        <end position="24"/>
    </location>
</feature>
<evidence type="ECO:0000313" key="2">
    <source>
        <dbReference type="EMBL" id="MCK8488126.1"/>
    </source>
</evidence>
<gene>
    <name evidence="2" type="ORF">M0651_13165</name>
</gene>
<name>A0A9X1Y1V7_9BACL</name>
<evidence type="ECO:0000313" key="3">
    <source>
        <dbReference type="Proteomes" id="UP001139534"/>
    </source>
</evidence>
<feature type="region of interest" description="Disordered" evidence="1">
    <location>
        <begin position="1"/>
        <end position="61"/>
    </location>
</feature>
<protein>
    <submittedName>
        <fullName evidence="2">Uncharacterized protein</fullName>
    </submittedName>
</protein>
<dbReference type="AlphaFoldDB" id="A0A9X1Y1V7"/>
<dbReference type="Proteomes" id="UP001139534">
    <property type="component" value="Unassembled WGS sequence"/>
</dbReference>
<comment type="caution">
    <text evidence="2">The sequence shown here is derived from an EMBL/GenBank/DDBJ whole genome shotgun (WGS) entry which is preliminary data.</text>
</comment>
<evidence type="ECO:0000256" key="1">
    <source>
        <dbReference type="SAM" id="MobiDB-lite"/>
    </source>
</evidence>
<proteinExistence type="predicted"/>
<organism evidence="2 3">
    <name type="scientific">Paenibacillus mellifer</name>
    <dbReference type="NCBI Taxonomy" id="2937794"/>
    <lineage>
        <taxon>Bacteria</taxon>
        <taxon>Bacillati</taxon>
        <taxon>Bacillota</taxon>
        <taxon>Bacilli</taxon>
        <taxon>Bacillales</taxon>
        <taxon>Paenibacillaceae</taxon>
        <taxon>Paenibacillus</taxon>
    </lineage>
</organism>
<sequence length="61" mass="6518">MENNKQQRKPGTGNGSSNGQNQTTGNGGEAHNGRLATIKNHRTEGGETLNEFISGEDKYEG</sequence>